<dbReference type="STRING" id="45354.A0A1L0BC87"/>
<feature type="compositionally biased region" description="Low complexity" evidence="7">
    <location>
        <begin position="22"/>
        <end position="38"/>
    </location>
</feature>
<dbReference type="Pfam" id="PF04893">
    <property type="entry name" value="Yip1"/>
    <property type="match status" value="1"/>
</dbReference>
<dbReference type="PANTHER" id="PTHR21236:SF1">
    <property type="entry name" value="PROTEIN YIPF6"/>
    <property type="match status" value="1"/>
</dbReference>
<evidence type="ECO:0000313" key="9">
    <source>
        <dbReference type="EMBL" id="SGZ49244.1"/>
    </source>
</evidence>
<evidence type="ECO:0000256" key="5">
    <source>
        <dbReference type="ARBA" id="ARBA00023136"/>
    </source>
</evidence>
<feature type="transmembrane region" description="Helical" evidence="6">
    <location>
        <begin position="223"/>
        <end position="248"/>
    </location>
</feature>
<keyword evidence="3 6" id="KW-0812">Transmembrane</keyword>
<dbReference type="PANTHER" id="PTHR21236">
    <property type="entry name" value="GOLGI MEMBRANE PROTEIN YIP1"/>
    <property type="match status" value="1"/>
</dbReference>
<dbReference type="OrthoDB" id="411251at2759"/>
<gene>
    <name evidence="9" type="ORF">SAMEA4029010_CIC11G00000003080</name>
</gene>
<organism evidence="9 10">
    <name type="scientific">Sungouiella intermedia</name>
    <dbReference type="NCBI Taxonomy" id="45354"/>
    <lineage>
        <taxon>Eukaryota</taxon>
        <taxon>Fungi</taxon>
        <taxon>Dikarya</taxon>
        <taxon>Ascomycota</taxon>
        <taxon>Saccharomycotina</taxon>
        <taxon>Pichiomycetes</taxon>
        <taxon>Metschnikowiaceae</taxon>
        <taxon>Sungouiella</taxon>
    </lineage>
</organism>
<evidence type="ECO:0000256" key="2">
    <source>
        <dbReference type="ARBA" id="ARBA00010596"/>
    </source>
</evidence>
<accession>A0A1L0BC87</accession>
<feature type="transmembrane region" description="Helical" evidence="6">
    <location>
        <begin position="255"/>
        <end position="279"/>
    </location>
</feature>
<keyword evidence="5 6" id="KW-0472">Membrane</keyword>
<feature type="transmembrane region" description="Helical" evidence="6">
    <location>
        <begin position="169"/>
        <end position="187"/>
    </location>
</feature>
<evidence type="ECO:0000313" key="10">
    <source>
        <dbReference type="Proteomes" id="UP000182334"/>
    </source>
</evidence>
<proteinExistence type="inferred from homology"/>
<dbReference type="AlphaFoldDB" id="A0A1L0BC87"/>
<dbReference type="GO" id="GO:0006888">
    <property type="term" value="P:endoplasmic reticulum to Golgi vesicle-mediated transport"/>
    <property type="evidence" value="ECO:0007669"/>
    <property type="project" value="InterPro"/>
</dbReference>
<name>A0A1L0BC87_9ASCO</name>
<protein>
    <recommendedName>
        <fullName evidence="6">Protein YIP</fullName>
    </recommendedName>
</protein>
<reference evidence="9 10" key="1">
    <citation type="submission" date="2016-10" db="EMBL/GenBank/DDBJ databases">
        <authorList>
            <person name="de Groot N.N."/>
        </authorList>
    </citation>
    <scope>NUCLEOTIDE SEQUENCE [LARGE SCALE GENOMIC DNA]</scope>
    <source>
        <strain evidence="9 10">CBS 141442</strain>
    </source>
</reference>
<dbReference type="EMBL" id="LT635757">
    <property type="protein sequence ID" value="SGZ49244.1"/>
    <property type="molecule type" value="Genomic_DNA"/>
</dbReference>
<sequence length="304" mass="33604">MNYNSGPSPDDFIIPDEDESPSHTQTYTQSYTQPSQTNTQQNLAPGFLFLTPKVDLSTAFTPFVTSLNFQQSNTIRERQYSGGDTLDEPVWHTLRRDLAQIGKRLAIVVWPAQLKKLAKSHHQGLVNFAESNGVRLPLLITHAARAVEDDDDTFAEGNSSAVTALDWDLWGPLIFLLGYSVTMGLAAPNSQTNVVFSGTFSFIWVFYLVVGLNIQLLGGSISFLSAISATGYSMFPIVIGAAVSTLFIKWRWLRLLIIGFLNLWSVYAAVMSLRCLGVLPGRVFLAIYPVALMYAVISWLVVIT</sequence>
<keyword evidence="4 6" id="KW-1133">Transmembrane helix</keyword>
<dbReference type="InterPro" id="IPR006977">
    <property type="entry name" value="Yip1_dom"/>
</dbReference>
<feature type="transmembrane region" description="Helical" evidence="6">
    <location>
        <begin position="194"/>
        <end position="217"/>
    </location>
</feature>
<evidence type="ECO:0000256" key="1">
    <source>
        <dbReference type="ARBA" id="ARBA00004141"/>
    </source>
</evidence>
<comment type="subcellular location">
    <subcellularLocation>
        <location evidence="6">Golgi apparatus membrane</location>
        <topology evidence="6">Multi-pass membrane protein</topology>
    </subcellularLocation>
    <subcellularLocation>
        <location evidence="1">Membrane</location>
        <topology evidence="1">Multi-pass membrane protein</topology>
    </subcellularLocation>
</comment>
<evidence type="ECO:0000256" key="3">
    <source>
        <dbReference type="ARBA" id="ARBA00022692"/>
    </source>
</evidence>
<evidence type="ECO:0000256" key="6">
    <source>
        <dbReference type="RuleBase" id="RU361264"/>
    </source>
</evidence>
<feature type="domain" description="Yip1" evidence="8">
    <location>
        <begin position="166"/>
        <end position="300"/>
    </location>
</feature>
<feature type="region of interest" description="Disordered" evidence="7">
    <location>
        <begin position="1"/>
        <end position="38"/>
    </location>
</feature>
<evidence type="ECO:0000256" key="7">
    <source>
        <dbReference type="SAM" id="MobiDB-lite"/>
    </source>
</evidence>
<evidence type="ECO:0000256" key="4">
    <source>
        <dbReference type="ARBA" id="ARBA00022989"/>
    </source>
</evidence>
<keyword evidence="10" id="KW-1185">Reference proteome</keyword>
<dbReference type="GO" id="GO:0005802">
    <property type="term" value="C:trans-Golgi network"/>
    <property type="evidence" value="ECO:0007669"/>
    <property type="project" value="TreeGrafter"/>
</dbReference>
<dbReference type="Proteomes" id="UP000182334">
    <property type="component" value="Chromosome II"/>
</dbReference>
<evidence type="ECO:0000259" key="8">
    <source>
        <dbReference type="Pfam" id="PF04893"/>
    </source>
</evidence>
<comment type="similarity">
    <text evidence="2 6">Belongs to the YIP1 family.</text>
</comment>
<feature type="transmembrane region" description="Helical" evidence="6">
    <location>
        <begin position="285"/>
        <end position="303"/>
    </location>
</feature>
<dbReference type="InterPro" id="IPR045231">
    <property type="entry name" value="Yip1/4-like"/>
</dbReference>
<dbReference type="GO" id="GO:0000139">
    <property type="term" value="C:Golgi membrane"/>
    <property type="evidence" value="ECO:0007669"/>
    <property type="project" value="UniProtKB-SubCell"/>
</dbReference>